<dbReference type="RefSeq" id="WP_016403506.1">
    <property type="nucleotide sequence ID" value="NZ_BARX01000032.1"/>
</dbReference>
<evidence type="ECO:0000256" key="2">
    <source>
        <dbReference type="ARBA" id="ARBA00003921"/>
    </source>
</evidence>
<dbReference type="Gene3D" id="3.30.43.10">
    <property type="entry name" value="Uridine Diphospho-n-acetylenolpyruvylglucosamine Reductase, domain 2"/>
    <property type="match status" value="1"/>
</dbReference>
<protein>
    <recommendedName>
        <fullName evidence="7 20">UDP-N-acetylenolpyruvoylglucosamine reductase</fullName>
        <ecNumber evidence="6 20">1.3.1.98</ecNumber>
    </recommendedName>
    <alternativeName>
        <fullName evidence="18 20">UDP-N-acetylmuramate dehydrogenase</fullName>
    </alternativeName>
</protein>
<keyword evidence="14 20" id="KW-0573">Peptidoglycan synthesis</keyword>
<dbReference type="AlphaFoldDB" id="R9PQW4"/>
<sequence>MSVVSSIQSDVDLSPYNTFALAAKAKHFVELKHAEDIKELIAWVGSKQLPWMVIGGGSNLLLLEDFSGLVIVNKLRGIEVSDDAETYTIKAAAGEDWHQFVQWTVKQGMPGLENLALIPGTVGASPVQNIGAYGIELANVCSEVEFYSLLTNSMQTLSSKQCKFAYRDSIFKAQLKDQVVISKVTFKLSKSWLAKRDYGGLQQLAEDVSAQTVFEEVCRMRISKLPDPKVLGNAGSFFKNPLVSQQHLSSLLSRYPEMPNYPASKGQTKLAAGWLIDKLGLKGYSIGGAAVHQDQALVLVNKANAKASDLLALCRHIRQQVWQSFNVLLQPEVRFITHSGEIEPSTVLGKPDAAE</sequence>
<dbReference type="GO" id="GO:0071949">
    <property type="term" value="F:FAD binding"/>
    <property type="evidence" value="ECO:0007669"/>
    <property type="project" value="InterPro"/>
</dbReference>
<evidence type="ECO:0000256" key="9">
    <source>
        <dbReference type="ARBA" id="ARBA00022618"/>
    </source>
</evidence>
<evidence type="ECO:0000256" key="19">
    <source>
        <dbReference type="ARBA" id="ARBA00048914"/>
    </source>
</evidence>
<feature type="active site" evidence="20">
    <location>
        <position position="332"/>
    </location>
</feature>
<dbReference type="OrthoDB" id="9804753at2"/>
<dbReference type="InterPro" id="IPR011601">
    <property type="entry name" value="MurB_C"/>
</dbReference>
<keyword evidence="15 20" id="KW-0560">Oxidoreductase</keyword>
<dbReference type="GO" id="GO:0008762">
    <property type="term" value="F:UDP-N-acetylmuramate dehydrogenase activity"/>
    <property type="evidence" value="ECO:0007669"/>
    <property type="project" value="UniProtKB-UniRule"/>
</dbReference>
<comment type="pathway">
    <text evidence="4 20">Cell wall biogenesis; peptidoglycan biosynthesis.</text>
</comment>
<dbReference type="Gene3D" id="3.30.465.10">
    <property type="match status" value="1"/>
</dbReference>
<keyword evidence="11 20" id="KW-0274">FAD</keyword>
<keyword evidence="12 20" id="KW-0521">NADP</keyword>
<dbReference type="SUPFAM" id="SSF56176">
    <property type="entry name" value="FAD-binding/transporter-associated domain-like"/>
    <property type="match status" value="1"/>
</dbReference>
<dbReference type="HAMAP" id="MF_00037">
    <property type="entry name" value="MurB"/>
    <property type="match status" value="1"/>
</dbReference>
<evidence type="ECO:0000313" key="23">
    <source>
        <dbReference type="Proteomes" id="UP000014461"/>
    </source>
</evidence>
<reference evidence="22" key="1">
    <citation type="journal article" date="2013" name="Genome Announc.">
        <title>Draft Genome Sequence of Agarivorans albus Strain MKT 106T, an Agarolytic Marine Bacterium.</title>
        <authorList>
            <person name="Yasuike M."/>
            <person name="Nakamura Y."/>
            <person name="Kai W."/>
            <person name="Fujiwara A."/>
            <person name="Fukui Y."/>
            <person name="Satomi M."/>
            <person name="Sano M."/>
        </authorList>
    </citation>
    <scope>NUCLEOTIDE SEQUENCE [LARGE SCALE GENOMIC DNA]</scope>
</reference>
<dbReference type="PANTHER" id="PTHR21071:SF4">
    <property type="entry name" value="UDP-N-ACETYLENOLPYRUVOYLGLUCOSAMINE REDUCTASE"/>
    <property type="match status" value="1"/>
</dbReference>
<dbReference type="GO" id="GO:0008360">
    <property type="term" value="P:regulation of cell shape"/>
    <property type="evidence" value="ECO:0007669"/>
    <property type="project" value="UniProtKB-KW"/>
</dbReference>
<organism evidence="22 23">
    <name type="scientific">Agarivorans albus MKT 106</name>
    <dbReference type="NCBI Taxonomy" id="1331007"/>
    <lineage>
        <taxon>Bacteria</taxon>
        <taxon>Pseudomonadati</taxon>
        <taxon>Pseudomonadota</taxon>
        <taxon>Gammaproteobacteria</taxon>
        <taxon>Alteromonadales</taxon>
        <taxon>Alteromonadaceae</taxon>
        <taxon>Agarivorans</taxon>
    </lineage>
</organism>
<evidence type="ECO:0000256" key="16">
    <source>
        <dbReference type="ARBA" id="ARBA00023306"/>
    </source>
</evidence>
<comment type="function">
    <text evidence="2 20">Cell wall formation.</text>
</comment>
<evidence type="ECO:0000256" key="3">
    <source>
        <dbReference type="ARBA" id="ARBA00004496"/>
    </source>
</evidence>
<evidence type="ECO:0000256" key="7">
    <source>
        <dbReference type="ARBA" id="ARBA00015188"/>
    </source>
</evidence>
<dbReference type="GO" id="GO:0009252">
    <property type="term" value="P:peptidoglycan biosynthetic process"/>
    <property type="evidence" value="ECO:0007669"/>
    <property type="project" value="UniProtKB-UniRule"/>
</dbReference>
<dbReference type="InterPro" id="IPR016166">
    <property type="entry name" value="FAD-bd_PCMH"/>
</dbReference>
<dbReference type="GO" id="GO:0051301">
    <property type="term" value="P:cell division"/>
    <property type="evidence" value="ECO:0007669"/>
    <property type="project" value="UniProtKB-KW"/>
</dbReference>
<evidence type="ECO:0000256" key="8">
    <source>
        <dbReference type="ARBA" id="ARBA00022490"/>
    </source>
</evidence>
<keyword evidence="16 20" id="KW-0131">Cell cycle</keyword>
<evidence type="ECO:0000256" key="18">
    <source>
        <dbReference type="ARBA" id="ARBA00031026"/>
    </source>
</evidence>
<keyword evidence="9 20" id="KW-0132">Cell division</keyword>
<comment type="caution">
    <text evidence="22">The sequence shown here is derived from an EMBL/GenBank/DDBJ whole genome shotgun (WGS) entry which is preliminary data.</text>
</comment>
<feature type="active site" description="Proton donor" evidence="20">
    <location>
        <position position="236"/>
    </location>
</feature>
<keyword evidence="10 20" id="KW-0285">Flavoprotein</keyword>
<evidence type="ECO:0000256" key="4">
    <source>
        <dbReference type="ARBA" id="ARBA00004752"/>
    </source>
</evidence>
<proteinExistence type="inferred from homology"/>
<feature type="active site" evidence="20">
    <location>
        <position position="167"/>
    </location>
</feature>
<dbReference type="UniPathway" id="UPA00219"/>
<comment type="catalytic activity">
    <reaction evidence="19 20">
        <text>UDP-N-acetyl-alpha-D-muramate + NADP(+) = UDP-N-acetyl-3-O-(1-carboxyvinyl)-alpha-D-glucosamine + NADPH + H(+)</text>
        <dbReference type="Rhea" id="RHEA:12248"/>
        <dbReference type="ChEBI" id="CHEBI:15378"/>
        <dbReference type="ChEBI" id="CHEBI:57783"/>
        <dbReference type="ChEBI" id="CHEBI:58349"/>
        <dbReference type="ChEBI" id="CHEBI:68483"/>
        <dbReference type="ChEBI" id="CHEBI:70757"/>
        <dbReference type="EC" id="1.3.1.98"/>
    </reaction>
</comment>
<keyword evidence="13 20" id="KW-0133">Cell shape</keyword>
<evidence type="ECO:0000256" key="5">
    <source>
        <dbReference type="ARBA" id="ARBA00010485"/>
    </source>
</evidence>
<dbReference type="EC" id="1.3.1.98" evidence="6 20"/>
<evidence type="ECO:0000256" key="13">
    <source>
        <dbReference type="ARBA" id="ARBA00022960"/>
    </source>
</evidence>
<evidence type="ECO:0000256" key="12">
    <source>
        <dbReference type="ARBA" id="ARBA00022857"/>
    </source>
</evidence>
<dbReference type="GO" id="GO:0071555">
    <property type="term" value="P:cell wall organization"/>
    <property type="evidence" value="ECO:0007669"/>
    <property type="project" value="UniProtKB-KW"/>
</dbReference>
<dbReference type="InterPro" id="IPR003170">
    <property type="entry name" value="MurB"/>
</dbReference>
<keyword evidence="8 20" id="KW-0963">Cytoplasm</keyword>
<keyword evidence="23" id="KW-1185">Reference proteome</keyword>
<dbReference type="STRING" id="1331007.AALB_3819"/>
<dbReference type="InterPro" id="IPR016169">
    <property type="entry name" value="FAD-bd_PCMH_sub2"/>
</dbReference>
<dbReference type="InterPro" id="IPR036318">
    <property type="entry name" value="FAD-bd_PCMH-like_sf"/>
</dbReference>
<evidence type="ECO:0000256" key="15">
    <source>
        <dbReference type="ARBA" id="ARBA00023002"/>
    </source>
</evidence>
<evidence type="ECO:0000256" key="1">
    <source>
        <dbReference type="ARBA" id="ARBA00001974"/>
    </source>
</evidence>
<evidence type="ECO:0000256" key="6">
    <source>
        <dbReference type="ARBA" id="ARBA00012518"/>
    </source>
</evidence>
<dbReference type="NCBIfam" id="TIGR00179">
    <property type="entry name" value="murB"/>
    <property type="match status" value="1"/>
</dbReference>
<dbReference type="NCBIfam" id="NF010478">
    <property type="entry name" value="PRK13903.1"/>
    <property type="match status" value="1"/>
</dbReference>
<dbReference type="EMBL" id="BARX01000032">
    <property type="protein sequence ID" value="GAD03739.1"/>
    <property type="molecule type" value="Genomic_DNA"/>
</dbReference>
<comment type="similarity">
    <text evidence="5 20">Belongs to the MurB family.</text>
</comment>
<dbReference type="Pfam" id="PF02873">
    <property type="entry name" value="MurB_C"/>
    <property type="match status" value="1"/>
</dbReference>
<comment type="cofactor">
    <cofactor evidence="1 20">
        <name>FAD</name>
        <dbReference type="ChEBI" id="CHEBI:57692"/>
    </cofactor>
</comment>
<dbReference type="PANTHER" id="PTHR21071">
    <property type="entry name" value="UDP-N-ACETYLENOLPYRUVOYLGLUCOSAMINE REDUCTASE"/>
    <property type="match status" value="1"/>
</dbReference>
<keyword evidence="17 20" id="KW-0961">Cell wall biogenesis/degradation</keyword>
<dbReference type="SUPFAM" id="SSF56194">
    <property type="entry name" value="Uridine diphospho-N-Acetylenolpyruvylglucosamine reductase, MurB, C-terminal domain"/>
    <property type="match status" value="1"/>
</dbReference>
<dbReference type="InterPro" id="IPR036635">
    <property type="entry name" value="MurB_C_sf"/>
</dbReference>
<accession>R9PQW4</accession>
<dbReference type="GO" id="GO:0005829">
    <property type="term" value="C:cytosol"/>
    <property type="evidence" value="ECO:0007669"/>
    <property type="project" value="TreeGrafter"/>
</dbReference>
<dbReference type="Gene3D" id="3.90.78.10">
    <property type="entry name" value="UDP-N-acetylenolpyruvoylglucosamine reductase, C-terminal domain"/>
    <property type="match status" value="1"/>
</dbReference>
<dbReference type="NCBIfam" id="NF000755">
    <property type="entry name" value="PRK00046.1"/>
    <property type="match status" value="1"/>
</dbReference>
<comment type="subcellular location">
    <subcellularLocation>
        <location evidence="3 20">Cytoplasm</location>
    </subcellularLocation>
</comment>
<dbReference type="Pfam" id="PF01565">
    <property type="entry name" value="FAD_binding_4"/>
    <property type="match status" value="1"/>
</dbReference>
<dbReference type="PROSITE" id="PS51387">
    <property type="entry name" value="FAD_PCMH"/>
    <property type="match status" value="1"/>
</dbReference>
<evidence type="ECO:0000256" key="17">
    <source>
        <dbReference type="ARBA" id="ARBA00023316"/>
    </source>
</evidence>
<evidence type="ECO:0000256" key="11">
    <source>
        <dbReference type="ARBA" id="ARBA00022827"/>
    </source>
</evidence>
<evidence type="ECO:0000313" key="22">
    <source>
        <dbReference type="EMBL" id="GAD03739.1"/>
    </source>
</evidence>
<gene>
    <name evidence="20" type="primary">murB</name>
    <name evidence="22" type="ORF">AALB_3819</name>
</gene>
<dbReference type="InterPro" id="IPR006094">
    <property type="entry name" value="Oxid_FAD_bind_N"/>
</dbReference>
<evidence type="ECO:0000256" key="14">
    <source>
        <dbReference type="ARBA" id="ARBA00022984"/>
    </source>
</evidence>
<evidence type="ECO:0000259" key="21">
    <source>
        <dbReference type="PROSITE" id="PS51387"/>
    </source>
</evidence>
<dbReference type="Proteomes" id="UP000014461">
    <property type="component" value="Unassembled WGS sequence"/>
</dbReference>
<feature type="domain" description="FAD-binding PCMH-type" evidence="21">
    <location>
        <begin position="21"/>
        <end position="191"/>
    </location>
</feature>
<name>R9PQW4_AGAAL</name>
<evidence type="ECO:0000256" key="10">
    <source>
        <dbReference type="ARBA" id="ARBA00022630"/>
    </source>
</evidence>
<evidence type="ECO:0000256" key="20">
    <source>
        <dbReference type="HAMAP-Rule" id="MF_00037"/>
    </source>
</evidence>
<dbReference type="InterPro" id="IPR016167">
    <property type="entry name" value="FAD-bd_PCMH_sub1"/>
</dbReference>